<proteinExistence type="inferred from homology"/>
<dbReference type="InterPro" id="IPR021346">
    <property type="entry name" value="Tma16"/>
</dbReference>
<accession>A0AA85KFV1</accession>
<dbReference type="Pfam" id="PF11176">
    <property type="entry name" value="Tma16"/>
    <property type="match status" value="1"/>
</dbReference>
<keyword evidence="2" id="KW-1185">Reference proteome</keyword>
<protein>
    <submittedName>
        <fullName evidence="3 4">Uncharacterized protein</fullName>
    </submittedName>
</protein>
<dbReference type="Gene3D" id="1.20.1440.170">
    <property type="entry name" value="Translation machinery-associated protein 16-like"/>
    <property type="match status" value="1"/>
</dbReference>
<dbReference type="Proteomes" id="UP000050795">
    <property type="component" value="Unassembled WGS sequence"/>
</dbReference>
<dbReference type="InterPro" id="IPR038356">
    <property type="entry name" value="Tma16_sf"/>
</dbReference>
<evidence type="ECO:0000313" key="4">
    <source>
        <dbReference type="WBParaSite" id="TREG1_8540.2"/>
    </source>
</evidence>
<organism evidence="2 4">
    <name type="scientific">Trichobilharzia regenti</name>
    <name type="common">Nasal bird schistosome</name>
    <dbReference type="NCBI Taxonomy" id="157069"/>
    <lineage>
        <taxon>Eukaryota</taxon>
        <taxon>Metazoa</taxon>
        <taxon>Spiralia</taxon>
        <taxon>Lophotrochozoa</taxon>
        <taxon>Platyhelminthes</taxon>
        <taxon>Trematoda</taxon>
        <taxon>Digenea</taxon>
        <taxon>Strigeidida</taxon>
        <taxon>Schistosomatoidea</taxon>
        <taxon>Schistosomatidae</taxon>
        <taxon>Trichobilharzia</taxon>
    </lineage>
</organism>
<evidence type="ECO:0000313" key="2">
    <source>
        <dbReference type="Proteomes" id="UP000050795"/>
    </source>
</evidence>
<reference evidence="2" key="1">
    <citation type="submission" date="2022-06" db="EMBL/GenBank/DDBJ databases">
        <authorList>
            <person name="Berger JAMES D."/>
            <person name="Berger JAMES D."/>
        </authorList>
    </citation>
    <scope>NUCLEOTIDE SEQUENCE [LARGE SCALE GENOMIC DNA]</scope>
</reference>
<sequence length="88" mass="10100">MKQDDVKKLISRYLQRNGGKASNKSRPVSISTDINNLYVEQEYQEYLTCGIEIPDLASKLNVENLRMWNGNPDKVHTIVMTTVRSSKQ</sequence>
<dbReference type="PANTHER" id="PTHR13349:SF2">
    <property type="entry name" value="TRANSLATION MACHINERY-ASSOCIATED PROTEIN 16"/>
    <property type="match status" value="1"/>
</dbReference>
<dbReference type="WBParaSite" id="TREG1_8540.1">
    <property type="protein sequence ID" value="TREG1_8540.1"/>
    <property type="gene ID" value="TREG1_8540"/>
</dbReference>
<evidence type="ECO:0000256" key="1">
    <source>
        <dbReference type="ARBA" id="ARBA00034127"/>
    </source>
</evidence>
<reference evidence="3 4" key="2">
    <citation type="submission" date="2023-11" db="UniProtKB">
        <authorList>
            <consortium name="WormBaseParasite"/>
        </authorList>
    </citation>
    <scope>IDENTIFICATION</scope>
</reference>
<dbReference type="GO" id="GO:0005634">
    <property type="term" value="C:nucleus"/>
    <property type="evidence" value="ECO:0007669"/>
    <property type="project" value="TreeGrafter"/>
</dbReference>
<dbReference type="WBParaSite" id="TREG1_8540.2">
    <property type="protein sequence ID" value="TREG1_8540.2"/>
    <property type="gene ID" value="TREG1_8540"/>
</dbReference>
<name>A0AA85KFV1_TRIRE</name>
<evidence type="ECO:0000313" key="3">
    <source>
        <dbReference type="WBParaSite" id="TREG1_8540.1"/>
    </source>
</evidence>
<dbReference type="PANTHER" id="PTHR13349">
    <property type="entry name" value="TRANSLATION MACHINERY-ASSOCIATED PROTEIN 16"/>
    <property type="match status" value="1"/>
</dbReference>
<dbReference type="AlphaFoldDB" id="A0AA85KFV1"/>
<comment type="similarity">
    <text evidence="1">Belongs to the TMA16 family.</text>
</comment>